<evidence type="ECO:0000313" key="2">
    <source>
        <dbReference type="Proteomes" id="UP000178912"/>
    </source>
</evidence>
<evidence type="ECO:0000313" key="1">
    <source>
        <dbReference type="EMBL" id="CZT00155.1"/>
    </source>
</evidence>
<dbReference type="AlphaFoldDB" id="A0A1E1KQ75"/>
<accession>A0A1E1KQ75</accession>
<reference evidence="2" key="1">
    <citation type="submission" date="2016-03" db="EMBL/GenBank/DDBJ databases">
        <authorList>
            <person name="Guldener U."/>
        </authorList>
    </citation>
    <scope>NUCLEOTIDE SEQUENCE [LARGE SCALE GENOMIC DNA]</scope>
    <source>
        <strain evidence="2">04CH-RAC-A.6.1</strain>
    </source>
</reference>
<name>A0A1E1KQ75_9HELO</name>
<organism evidence="1 2">
    <name type="scientific">Rhynchosporium agropyri</name>
    <dbReference type="NCBI Taxonomy" id="914238"/>
    <lineage>
        <taxon>Eukaryota</taxon>
        <taxon>Fungi</taxon>
        <taxon>Dikarya</taxon>
        <taxon>Ascomycota</taxon>
        <taxon>Pezizomycotina</taxon>
        <taxon>Leotiomycetes</taxon>
        <taxon>Helotiales</taxon>
        <taxon>Ploettnerulaceae</taxon>
        <taxon>Rhynchosporium</taxon>
    </lineage>
</organism>
<dbReference type="EMBL" id="FJUX01000043">
    <property type="protein sequence ID" value="CZT00155.1"/>
    <property type="molecule type" value="Genomic_DNA"/>
</dbReference>
<gene>
    <name evidence="1" type="ORF">RAG0_08307</name>
</gene>
<keyword evidence="2" id="KW-1185">Reference proteome</keyword>
<protein>
    <submittedName>
        <fullName evidence="1">Uncharacterized protein</fullName>
    </submittedName>
</protein>
<dbReference type="OrthoDB" id="3502101at2759"/>
<dbReference type="Proteomes" id="UP000178912">
    <property type="component" value="Unassembled WGS sequence"/>
</dbReference>
<proteinExistence type="predicted"/>
<sequence>MDVANCDQICDKKPISQPYSTNTQSHDLKDHEHLGLVTPVLSGTFRSSDMLFPETFEAEMFAKVENFNDWVCPICFKKISASRPPIFNADNCSCDDIAAYHSATHNYFSESATYDHQLYNPDIVSPIYNQAQSINSSTDSVPCPEGPEHKTPDLEISNTYLPLTASPGLNETQHQRASSFHSDMSYPLRRFLDDMHSHAATQPAVYGTELAVARTSTSASNLNFLSQEIHLQSSKKVKRGSPYSKHSWASESCGNGDANLSNLGSDALIGTGFWVGNGGYATAGYAMVLSGITDFAVFDDGDDAMR</sequence>